<feature type="chain" id="PRO_5045674834" description="Copper chaperone PCu(A)C" evidence="2">
    <location>
        <begin position="29"/>
        <end position="224"/>
    </location>
</feature>
<feature type="region of interest" description="Disordered" evidence="1">
    <location>
        <begin position="35"/>
        <end position="60"/>
    </location>
</feature>
<accession>A0ABQ1XKH4</accession>
<dbReference type="EMBL" id="BMFS01000003">
    <property type="protein sequence ID" value="GGG96155.1"/>
    <property type="molecule type" value="Genomic_DNA"/>
</dbReference>
<feature type="region of interest" description="Disordered" evidence="1">
    <location>
        <begin position="186"/>
        <end position="224"/>
    </location>
</feature>
<dbReference type="Gene3D" id="2.60.40.1890">
    <property type="entry name" value="PCu(A)C copper chaperone"/>
    <property type="match status" value="1"/>
</dbReference>
<organism evidence="3 4">
    <name type="scientific">Glycocaulis albus</name>
    <dbReference type="NCBI Taxonomy" id="1382801"/>
    <lineage>
        <taxon>Bacteria</taxon>
        <taxon>Pseudomonadati</taxon>
        <taxon>Pseudomonadota</taxon>
        <taxon>Alphaproteobacteria</taxon>
        <taxon>Maricaulales</taxon>
        <taxon>Maricaulaceae</taxon>
        <taxon>Glycocaulis</taxon>
    </lineage>
</organism>
<dbReference type="Proteomes" id="UP000648722">
    <property type="component" value="Unassembled WGS sequence"/>
</dbReference>
<feature type="signal peptide" evidence="2">
    <location>
        <begin position="1"/>
        <end position="28"/>
    </location>
</feature>
<proteinExistence type="predicted"/>
<dbReference type="SUPFAM" id="SSF110087">
    <property type="entry name" value="DR1885-like metal-binding protein"/>
    <property type="match status" value="1"/>
</dbReference>
<feature type="compositionally biased region" description="Basic and acidic residues" evidence="1">
    <location>
        <begin position="196"/>
        <end position="217"/>
    </location>
</feature>
<dbReference type="PANTHER" id="PTHR36302:SF1">
    <property type="entry name" value="COPPER CHAPERONE PCU(A)C"/>
    <property type="match status" value="1"/>
</dbReference>
<reference evidence="4" key="1">
    <citation type="journal article" date="2019" name="Int. J. Syst. Evol. Microbiol.">
        <title>The Global Catalogue of Microorganisms (GCM) 10K type strain sequencing project: providing services to taxonomists for standard genome sequencing and annotation.</title>
        <authorList>
            <consortium name="The Broad Institute Genomics Platform"/>
            <consortium name="The Broad Institute Genome Sequencing Center for Infectious Disease"/>
            <person name="Wu L."/>
            <person name="Ma J."/>
        </authorList>
    </citation>
    <scope>NUCLEOTIDE SEQUENCE [LARGE SCALE GENOMIC DNA]</scope>
    <source>
        <strain evidence="4">CGMCC 1.12766</strain>
    </source>
</reference>
<dbReference type="RefSeq" id="WP_188451434.1">
    <property type="nucleotide sequence ID" value="NZ_BMFS01000003.1"/>
</dbReference>
<keyword evidence="4" id="KW-1185">Reference proteome</keyword>
<protein>
    <recommendedName>
        <fullName evidence="5">Copper chaperone PCu(A)C</fullName>
    </recommendedName>
</protein>
<feature type="compositionally biased region" description="Polar residues" evidence="1">
    <location>
        <begin position="49"/>
        <end position="59"/>
    </location>
</feature>
<sequence>MTRPAPRTTFSHAHFLAGAVSASALLLAACGDSVTPAGDEAAPEGAPVQQETAPASNDSAAAPEIIAPEVLTGWVRTPPGGRDVTAGYLTLRAGAEDDQLVGASSPIAARIEIHTMEDDGEVMRMRQVEAVDLPAGTDVSLAPGGDHLMLFGVDTASLDGEAELTLEFASGATSTVRLPLSAFAPEEDAGTADPHAGMDHGDASEDAHHGGDYHEPAPEEDAGE</sequence>
<dbReference type="PROSITE" id="PS51257">
    <property type="entry name" value="PROKAR_LIPOPROTEIN"/>
    <property type="match status" value="1"/>
</dbReference>
<dbReference type="PANTHER" id="PTHR36302">
    <property type="entry name" value="BLR7088 PROTEIN"/>
    <property type="match status" value="1"/>
</dbReference>
<dbReference type="InterPro" id="IPR058248">
    <property type="entry name" value="Lxx211020-like"/>
</dbReference>
<evidence type="ECO:0000256" key="2">
    <source>
        <dbReference type="SAM" id="SignalP"/>
    </source>
</evidence>
<evidence type="ECO:0000313" key="4">
    <source>
        <dbReference type="Proteomes" id="UP000648722"/>
    </source>
</evidence>
<gene>
    <name evidence="3" type="ORF">GCM10007420_09730</name>
</gene>
<keyword evidence="2" id="KW-0732">Signal</keyword>
<dbReference type="Pfam" id="PF04314">
    <property type="entry name" value="PCuAC"/>
    <property type="match status" value="1"/>
</dbReference>
<evidence type="ECO:0000256" key="1">
    <source>
        <dbReference type="SAM" id="MobiDB-lite"/>
    </source>
</evidence>
<evidence type="ECO:0008006" key="5">
    <source>
        <dbReference type="Google" id="ProtNLM"/>
    </source>
</evidence>
<dbReference type="InterPro" id="IPR036182">
    <property type="entry name" value="PCuAC_sf"/>
</dbReference>
<comment type="caution">
    <text evidence="3">The sequence shown here is derived from an EMBL/GenBank/DDBJ whole genome shotgun (WGS) entry which is preliminary data.</text>
</comment>
<name>A0ABQ1XKH4_9PROT</name>
<evidence type="ECO:0000313" key="3">
    <source>
        <dbReference type="EMBL" id="GGG96155.1"/>
    </source>
</evidence>
<feature type="compositionally biased region" description="Low complexity" evidence="1">
    <location>
        <begin position="36"/>
        <end position="47"/>
    </location>
</feature>
<dbReference type="InterPro" id="IPR007410">
    <property type="entry name" value="LpqE-like"/>
</dbReference>